<evidence type="ECO:0000313" key="5">
    <source>
        <dbReference type="Proteomes" id="UP000538666"/>
    </source>
</evidence>
<reference evidence="4 5" key="1">
    <citation type="submission" date="2020-08" db="EMBL/GenBank/DDBJ databases">
        <title>Genomic Encyclopedia of Type Strains, Phase IV (KMG-IV): sequencing the most valuable type-strain genomes for metagenomic binning, comparative biology and taxonomic classification.</title>
        <authorList>
            <person name="Goeker M."/>
        </authorList>
    </citation>
    <scope>NUCLEOTIDE SEQUENCE [LARGE SCALE GENOMIC DNA]</scope>
    <source>
        <strain evidence="4 5">DSM 103733</strain>
    </source>
</reference>
<dbReference type="PANTHER" id="PTHR43018:SF1">
    <property type="entry name" value="PROTEIN AROA(G)"/>
    <property type="match status" value="1"/>
</dbReference>
<sequence length="351" mass="37941">MLVVMKAQATPEEVQAVCDHITQLGFRAHPMPGAQRTAVGITGNQGQIDQGNLEELSGVAEVIAVSKPYKLVSRDLKEEDTVITFPGTNATIGGRDLAVIAGPCSIETREQAFAAAEQVAAAGAQFFRGGAYKPRTSPYAFQGLGEEALKIMVEIRERYGLRIVTEAIDTEALELVDHYADVIQIGARNMQNYSLLKAAGRKRKPVLLKRGLAATLEEFLMAAEYVMSEGNYQVILCERGIRTFADHTRNTLDLSIVPAVQRLSHLPIIVDPSHGTGKRNKVIPLARAAVAVGADGLIVEVHHAPDKALSDGAQSIYPEQFVQLMDECSQIATVLRRNIPHGIELTAGVKA</sequence>
<dbReference type="Proteomes" id="UP000538666">
    <property type="component" value="Unassembled WGS sequence"/>
</dbReference>
<dbReference type="Gene3D" id="3.30.70.1140">
    <property type="entry name" value="Phospho-2-dehydro-3-deoxyheptonate aldolase, domain 1"/>
    <property type="match status" value="1"/>
</dbReference>
<name>A0A841JU47_9BACT</name>
<dbReference type="RefSeq" id="WP_050059570.1">
    <property type="nucleotide sequence ID" value="NZ_JACHEK010000005.1"/>
</dbReference>
<dbReference type="InterPro" id="IPR041071">
    <property type="entry name" value="DAHP_snth_FXD"/>
</dbReference>
<keyword evidence="5" id="KW-1185">Reference proteome</keyword>
<feature type="domain" description="DAHP synthase ferredoxin-like" evidence="3">
    <location>
        <begin position="1"/>
        <end position="67"/>
    </location>
</feature>
<keyword evidence="1 4" id="KW-0808">Transferase</keyword>
<comment type="caution">
    <text evidence="4">The sequence shown here is derived from an EMBL/GenBank/DDBJ whole genome shotgun (WGS) entry which is preliminary data.</text>
</comment>
<evidence type="ECO:0000313" key="4">
    <source>
        <dbReference type="EMBL" id="MBB6144876.1"/>
    </source>
</evidence>
<dbReference type="GO" id="GO:0016832">
    <property type="term" value="F:aldehyde-lyase activity"/>
    <property type="evidence" value="ECO:0007669"/>
    <property type="project" value="InterPro"/>
</dbReference>
<feature type="domain" description="DAHP synthetase I/KDSA" evidence="2">
    <location>
        <begin position="91"/>
        <end position="328"/>
    </location>
</feature>
<dbReference type="AlphaFoldDB" id="A0A841JU47"/>
<dbReference type="EC" id="2.5.1.54" evidence="4"/>
<dbReference type="OrthoDB" id="9780456at2"/>
<dbReference type="Pfam" id="PF18152">
    <property type="entry name" value="DAHP_snth_FXD"/>
    <property type="match status" value="1"/>
</dbReference>
<dbReference type="Gene3D" id="3.20.20.70">
    <property type="entry name" value="Aldolase class I"/>
    <property type="match status" value="1"/>
</dbReference>
<dbReference type="NCBIfam" id="NF009239">
    <property type="entry name" value="PRK12595.1"/>
    <property type="match status" value="1"/>
</dbReference>
<dbReference type="Pfam" id="PF00793">
    <property type="entry name" value="DAHP_synth_1"/>
    <property type="match status" value="1"/>
</dbReference>
<dbReference type="InterPro" id="IPR013785">
    <property type="entry name" value="Aldolase_TIM"/>
</dbReference>
<proteinExistence type="predicted"/>
<dbReference type="NCBIfam" id="NF006421">
    <property type="entry name" value="PRK08673.1"/>
    <property type="match status" value="1"/>
</dbReference>
<dbReference type="GO" id="GO:0009073">
    <property type="term" value="P:aromatic amino acid family biosynthetic process"/>
    <property type="evidence" value="ECO:0007669"/>
    <property type="project" value="InterPro"/>
</dbReference>
<evidence type="ECO:0000259" key="3">
    <source>
        <dbReference type="Pfam" id="PF18152"/>
    </source>
</evidence>
<dbReference type="EMBL" id="JACHEK010000005">
    <property type="protein sequence ID" value="MBB6144876.1"/>
    <property type="molecule type" value="Genomic_DNA"/>
</dbReference>
<evidence type="ECO:0000259" key="2">
    <source>
        <dbReference type="Pfam" id="PF00793"/>
    </source>
</evidence>
<dbReference type="NCBIfam" id="TIGR01361">
    <property type="entry name" value="DAHP_synth_Bsub"/>
    <property type="match status" value="1"/>
</dbReference>
<protein>
    <submittedName>
        <fullName evidence="4">3-deoxy-7-phosphoheptulonate synthase</fullName>
        <ecNumber evidence="4">2.5.1.54</ecNumber>
    </submittedName>
</protein>
<dbReference type="InterPro" id="IPR006268">
    <property type="entry name" value="DAHP_syn_2"/>
</dbReference>
<dbReference type="GO" id="GO:0003849">
    <property type="term" value="F:3-deoxy-7-phosphoheptulonate synthase activity"/>
    <property type="evidence" value="ECO:0007669"/>
    <property type="project" value="UniProtKB-EC"/>
</dbReference>
<evidence type="ECO:0000256" key="1">
    <source>
        <dbReference type="ARBA" id="ARBA00022679"/>
    </source>
</evidence>
<dbReference type="InterPro" id="IPR052899">
    <property type="entry name" value="Class-I_DAHP_synthase"/>
</dbReference>
<organism evidence="4 5">
    <name type="scientific">Silvibacterium bohemicum</name>
    <dbReference type="NCBI Taxonomy" id="1577686"/>
    <lineage>
        <taxon>Bacteria</taxon>
        <taxon>Pseudomonadati</taxon>
        <taxon>Acidobacteriota</taxon>
        <taxon>Terriglobia</taxon>
        <taxon>Terriglobales</taxon>
        <taxon>Acidobacteriaceae</taxon>
        <taxon>Silvibacterium</taxon>
    </lineage>
</organism>
<dbReference type="SUPFAM" id="SSF51569">
    <property type="entry name" value="Aldolase"/>
    <property type="match status" value="1"/>
</dbReference>
<dbReference type="PANTHER" id="PTHR43018">
    <property type="entry name" value="PHOSPHO-2-DEHYDRO-3-DEOXYHEPTONATE ALDOLASE"/>
    <property type="match status" value="1"/>
</dbReference>
<dbReference type="InterPro" id="IPR006218">
    <property type="entry name" value="DAHP1/KDSA"/>
</dbReference>
<gene>
    <name evidence="4" type="ORF">HNQ77_002832</name>
</gene>
<accession>A0A841JU47</accession>